<evidence type="ECO:0000313" key="4">
    <source>
        <dbReference type="EMBL" id="ESL02219.1"/>
    </source>
</evidence>
<dbReference type="Gene3D" id="3.40.109.30">
    <property type="entry name" value="putative nitroreductase (tm1586), domain 2"/>
    <property type="match status" value="1"/>
</dbReference>
<dbReference type="PANTHER" id="PTHR43673">
    <property type="entry name" value="NAD(P)H NITROREDUCTASE YDGI-RELATED"/>
    <property type="match status" value="1"/>
</dbReference>
<keyword evidence="2" id="KW-0560">Oxidoreductase</keyword>
<dbReference type="Proteomes" id="UP000018227">
    <property type="component" value="Unassembled WGS sequence"/>
</dbReference>
<feature type="domain" description="Putative nitroreductase TM1586" evidence="3">
    <location>
        <begin position="5"/>
        <end position="240"/>
    </location>
</feature>
<gene>
    <name evidence="4" type="ORF">GCWU0000282_002353</name>
</gene>
<dbReference type="SUPFAM" id="SSF55469">
    <property type="entry name" value="FMN-dependent nitroreductase-like"/>
    <property type="match status" value="2"/>
</dbReference>
<dbReference type="STRING" id="592026.GCWU0000282_002353"/>
<evidence type="ECO:0000259" key="3">
    <source>
        <dbReference type="Pfam" id="PF14512"/>
    </source>
</evidence>
<evidence type="ECO:0000313" key="5">
    <source>
        <dbReference type="Proteomes" id="UP000018227"/>
    </source>
</evidence>
<sequence length="272" mass="30738">MSLSIETIKNRVSVRTFNKSAISESVIKEVRDYINKVDNPFRIPIEFQILDAKEHGLSSPVIIGADTYVAAKYKKVPKAEIAFGYAFEKFILFATSLGLGTVWLAATIDRKAFEKAIELKEGEVMPAVSPIGYAAKKRSIRENLMRKGMKSDDRLSFERLFFKVDFQHPLKESEAGKLLLSLQMLRLSPSATNKQPWRVVIDGNRVHFYEEKTKRYAKEDTGDIQKVDLGIAICHFEIAANEQSLKGSIIQKDPGIAVPDNTEYIATYELEE</sequence>
<dbReference type="HOGENOM" id="CLU_070562_1_0_9"/>
<name>V2XJ91_9FIRM</name>
<accession>V2XJ91</accession>
<dbReference type="PANTHER" id="PTHR43673:SF10">
    <property type="entry name" value="NADH DEHYDROGENASE_NAD(P)H NITROREDUCTASE XCC3605-RELATED"/>
    <property type="match status" value="1"/>
</dbReference>
<dbReference type="eggNOG" id="COG0778">
    <property type="taxonomic scope" value="Bacteria"/>
</dbReference>
<dbReference type="GO" id="GO:0016491">
    <property type="term" value="F:oxidoreductase activity"/>
    <property type="evidence" value="ECO:0007669"/>
    <property type="project" value="UniProtKB-KW"/>
</dbReference>
<dbReference type="Gene3D" id="3.40.109.10">
    <property type="entry name" value="NADH Oxidase"/>
    <property type="match status" value="1"/>
</dbReference>
<dbReference type="InterPro" id="IPR000415">
    <property type="entry name" value="Nitroreductase-like"/>
</dbReference>
<comment type="similarity">
    <text evidence="1">Belongs to the nitroreductase family.</text>
</comment>
<reference evidence="4 5" key="1">
    <citation type="submission" date="2013-06" db="EMBL/GenBank/DDBJ databases">
        <authorList>
            <person name="Weinstock G."/>
            <person name="Sodergren E."/>
            <person name="Clifton S."/>
            <person name="Fulton L."/>
            <person name="Fulton B."/>
            <person name="Courtney L."/>
            <person name="Fronick C."/>
            <person name="Harrison M."/>
            <person name="Strong C."/>
            <person name="Farmer C."/>
            <person name="Delahaunty K."/>
            <person name="Markovic C."/>
            <person name="Hall O."/>
            <person name="Minx P."/>
            <person name="Tomlinson C."/>
            <person name="Mitreva M."/>
            <person name="Nelson J."/>
            <person name="Hou S."/>
            <person name="Wollam A."/>
            <person name="Pepin K.H."/>
            <person name="Johnson M."/>
            <person name="Bhonagiri V."/>
            <person name="Nash W.E."/>
            <person name="Warren W."/>
            <person name="Chinwalla A."/>
            <person name="Mardis E.R."/>
            <person name="Wilson R.K."/>
        </authorList>
    </citation>
    <scope>NUCLEOTIDE SEQUENCE [LARGE SCALE GENOMIC DNA]</scope>
    <source>
        <strain evidence="4 5">ATCC 51271</strain>
    </source>
</reference>
<organism evidence="4 5">
    <name type="scientific">Catonella morbi ATCC 51271</name>
    <dbReference type="NCBI Taxonomy" id="592026"/>
    <lineage>
        <taxon>Bacteria</taxon>
        <taxon>Bacillati</taxon>
        <taxon>Bacillota</taxon>
        <taxon>Clostridia</taxon>
        <taxon>Lachnospirales</taxon>
        <taxon>Lachnospiraceae</taxon>
        <taxon>Catonella</taxon>
    </lineage>
</organism>
<proteinExistence type="inferred from homology"/>
<evidence type="ECO:0000256" key="1">
    <source>
        <dbReference type="ARBA" id="ARBA00007118"/>
    </source>
</evidence>
<comment type="caution">
    <text evidence="4">The sequence shown here is derived from an EMBL/GenBank/DDBJ whole genome shotgun (WGS) entry which is preliminary data.</text>
</comment>
<protein>
    <recommendedName>
        <fullName evidence="3">Putative nitroreductase TM1586 domain-containing protein</fullName>
    </recommendedName>
</protein>
<dbReference type="InterPro" id="IPR029478">
    <property type="entry name" value="TM1586_NiRdase"/>
</dbReference>
<dbReference type="RefSeq" id="WP_023355213.1">
    <property type="nucleotide sequence ID" value="NZ_KI535369.1"/>
</dbReference>
<dbReference type="Pfam" id="PF14512">
    <property type="entry name" value="TM1586_NiRdase"/>
    <property type="match status" value="1"/>
</dbReference>
<dbReference type="AlphaFoldDB" id="V2XJ91"/>
<dbReference type="OrthoDB" id="9814075at2"/>
<evidence type="ECO:0000256" key="2">
    <source>
        <dbReference type="ARBA" id="ARBA00023002"/>
    </source>
</evidence>
<dbReference type="EMBL" id="ACIL03000016">
    <property type="protein sequence ID" value="ESL02219.1"/>
    <property type="molecule type" value="Genomic_DNA"/>
</dbReference>
<keyword evidence="5" id="KW-1185">Reference proteome</keyword>